<name>A0A0C9XG07_9AGAR</name>
<evidence type="ECO:0000256" key="9">
    <source>
        <dbReference type="ARBA" id="ARBA00022989"/>
    </source>
</evidence>
<dbReference type="InterPro" id="IPR036037">
    <property type="entry name" value="MYSc_Myo17"/>
</dbReference>
<dbReference type="Gene3D" id="1.20.120.720">
    <property type="entry name" value="Myosin VI head, motor domain, U50 subdomain"/>
    <property type="match status" value="1"/>
</dbReference>
<feature type="region of interest" description="Actin-binding" evidence="16">
    <location>
        <begin position="650"/>
        <end position="672"/>
    </location>
</feature>
<dbReference type="CDD" id="cd14879">
    <property type="entry name" value="MYSc_Myo17"/>
    <property type="match status" value="1"/>
</dbReference>
<dbReference type="GO" id="GO:0030428">
    <property type="term" value="C:cell septum"/>
    <property type="evidence" value="ECO:0007669"/>
    <property type="project" value="TreeGrafter"/>
</dbReference>
<evidence type="ECO:0000259" key="20">
    <source>
        <dbReference type="PROSITE" id="PS51998"/>
    </source>
</evidence>
<protein>
    <recommendedName>
        <fullName evidence="2">chitin synthase</fullName>
        <ecNumber evidence="2">2.4.1.16</ecNumber>
    </recommendedName>
</protein>
<dbReference type="Pfam" id="PF03142">
    <property type="entry name" value="Chitin_synth_2"/>
    <property type="match status" value="1"/>
</dbReference>
<dbReference type="SUPFAM" id="SSF52540">
    <property type="entry name" value="P-loop containing nucleoside triphosphate hydrolases"/>
    <property type="match status" value="1"/>
</dbReference>
<comment type="catalytic activity">
    <reaction evidence="15">
        <text>[(1-&gt;4)-N-acetyl-beta-D-glucosaminyl](n) + UDP-N-acetyl-alpha-D-glucosamine = [(1-&gt;4)-N-acetyl-beta-D-glucosaminyl](n+1) + UDP + H(+)</text>
        <dbReference type="Rhea" id="RHEA:16637"/>
        <dbReference type="Rhea" id="RHEA-COMP:9593"/>
        <dbReference type="Rhea" id="RHEA-COMP:9595"/>
        <dbReference type="ChEBI" id="CHEBI:15378"/>
        <dbReference type="ChEBI" id="CHEBI:17029"/>
        <dbReference type="ChEBI" id="CHEBI:57705"/>
        <dbReference type="ChEBI" id="CHEBI:58223"/>
        <dbReference type="EC" id="2.4.1.16"/>
    </reaction>
</comment>
<dbReference type="GO" id="GO:0006031">
    <property type="term" value="P:chitin biosynthetic process"/>
    <property type="evidence" value="ECO:0007669"/>
    <property type="project" value="TreeGrafter"/>
</dbReference>
<dbReference type="GO" id="GO:0016459">
    <property type="term" value="C:myosin complex"/>
    <property type="evidence" value="ECO:0007669"/>
    <property type="project" value="UniProtKB-KW"/>
</dbReference>
<feature type="transmembrane region" description="Helical" evidence="18">
    <location>
        <begin position="1687"/>
        <end position="1706"/>
    </location>
</feature>
<dbReference type="SUPFAM" id="SSF53448">
    <property type="entry name" value="Nucleotide-diphospho-sugar transferases"/>
    <property type="match status" value="1"/>
</dbReference>
<dbReference type="Gene3D" id="1.10.10.60">
    <property type="entry name" value="Homeodomain-like"/>
    <property type="match status" value="1"/>
</dbReference>
<keyword evidence="22" id="KW-1185">Reference proteome</keyword>
<dbReference type="GO" id="GO:0003774">
    <property type="term" value="F:cytoskeletal motor activity"/>
    <property type="evidence" value="ECO:0007669"/>
    <property type="project" value="UniProtKB-UniRule"/>
</dbReference>
<dbReference type="HOGENOM" id="CLU_000192_0_2_1"/>
<evidence type="ECO:0000256" key="16">
    <source>
        <dbReference type="PROSITE-ProRule" id="PRU00782"/>
    </source>
</evidence>
<evidence type="ECO:0000256" key="6">
    <source>
        <dbReference type="ARBA" id="ARBA00022692"/>
    </source>
</evidence>
<keyword evidence="13" id="KW-0325">Glycoprotein</keyword>
<dbReference type="STRING" id="1095629.A0A0C9XG07"/>
<evidence type="ECO:0000259" key="19">
    <source>
        <dbReference type="PROSITE" id="PS51456"/>
    </source>
</evidence>
<dbReference type="GO" id="GO:0004100">
    <property type="term" value="F:chitin synthase activity"/>
    <property type="evidence" value="ECO:0007669"/>
    <property type="project" value="UniProtKB-EC"/>
</dbReference>
<proteinExistence type="inferred from homology"/>
<keyword evidence="4" id="KW-0328">Glycosyltransferase</keyword>
<keyword evidence="7 16" id="KW-0547">Nucleotide-binding</keyword>
<keyword evidence="5 21" id="KW-0808">Transferase</keyword>
<keyword evidence="6 18" id="KW-0812">Transmembrane</keyword>
<evidence type="ECO:0000256" key="13">
    <source>
        <dbReference type="ARBA" id="ARBA00023180"/>
    </source>
</evidence>
<evidence type="ECO:0000256" key="4">
    <source>
        <dbReference type="ARBA" id="ARBA00022676"/>
    </source>
</evidence>
<organism evidence="21 22">
    <name type="scientific">Laccaria amethystina LaAM-08-1</name>
    <dbReference type="NCBI Taxonomy" id="1095629"/>
    <lineage>
        <taxon>Eukaryota</taxon>
        <taxon>Fungi</taxon>
        <taxon>Dikarya</taxon>
        <taxon>Basidiomycota</taxon>
        <taxon>Agaricomycotina</taxon>
        <taxon>Agaricomycetes</taxon>
        <taxon>Agaricomycetidae</taxon>
        <taxon>Agaricales</taxon>
        <taxon>Agaricineae</taxon>
        <taxon>Hydnangiaceae</taxon>
        <taxon>Laccaria</taxon>
    </lineage>
</organism>
<feature type="domain" description="DEK-C" evidence="20">
    <location>
        <begin position="1876"/>
        <end position="1931"/>
    </location>
</feature>
<dbReference type="Gene3D" id="1.20.58.530">
    <property type="match status" value="1"/>
</dbReference>
<keyword evidence="14 16" id="KW-0009">Actin-binding</keyword>
<dbReference type="PANTHER" id="PTHR22914:SF45">
    <property type="entry name" value="CHITIN SYNTHASE"/>
    <property type="match status" value="1"/>
</dbReference>
<feature type="domain" description="Myosin motor" evidence="19">
    <location>
        <begin position="16"/>
        <end position="771"/>
    </location>
</feature>
<evidence type="ECO:0000256" key="10">
    <source>
        <dbReference type="ARBA" id="ARBA00023123"/>
    </source>
</evidence>
<evidence type="ECO:0000256" key="2">
    <source>
        <dbReference type="ARBA" id="ARBA00012543"/>
    </source>
</evidence>
<reference evidence="21 22" key="1">
    <citation type="submission" date="2014-04" db="EMBL/GenBank/DDBJ databases">
        <authorList>
            <consortium name="DOE Joint Genome Institute"/>
            <person name="Kuo A."/>
            <person name="Kohler A."/>
            <person name="Nagy L.G."/>
            <person name="Floudas D."/>
            <person name="Copeland A."/>
            <person name="Barry K.W."/>
            <person name="Cichocki N."/>
            <person name="Veneault-Fourrey C."/>
            <person name="LaButti K."/>
            <person name="Lindquist E.A."/>
            <person name="Lipzen A."/>
            <person name="Lundell T."/>
            <person name="Morin E."/>
            <person name="Murat C."/>
            <person name="Sun H."/>
            <person name="Tunlid A."/>
            <person name="Henrissat B."/>
            <person name="Grigoriev I.V."/>
            <person name="Hibbett D.S."/>
            <person name="Martin F."/>
            <person name="Nordberg H.P."/>
            <person name="Cantor M.N."/>
            <person name="Hua S.X."/>
        </authorList>
    </citation>
    <scope>NUCLEOTIDE SEQUENCE [LARGE SCALE GENOMIC DNA]</scope>
    <source>
        <strain evidence="21 22">LaAM-08-1</strain>
    </source>
</reference>
<keyword evidence="12 16" id="KW-0505">Motor protein</keyword>
<dbReference type="GO" id="GO:0005886">
    <property type="term" value="C:plasma membrane"/>
    <property type="evidence" value="ECO:0007669"/>
    <property type="project" value="UniProtKB-SubCell"/>
</dbReference>
<keyword evidence="10 16" id="KW-0518">Myosin</keyword>
<evidence type="ECO:0000256" key="11">
    <source>
        <dbReference type="ARBA" id="ARBA00023136"/>
    </source>
</evidence>
<dbReference type="PRINTS" id="PR00193">
    <property type="entry name" value="MYOSINHEAVY"/>
</dbReference>
<evidence type="ECO:0000313" key="22">
    <source>
        <dbReference type="Proteomes" id="UP000054477"/>
    </source>
</evidence>
<dbReference type="InterPro" id="IPR036400">
    <property type="entry name" value="Cyt_B5-like_heme/steroid_sf"/>
</dbReference>
<feature type="binding site" evidence="16">
    <location>
        <begin position="116"/>
        <end position="123"/>
    </location>
    <ligand>
        <name>ATP</name>
        <dbReference type="ChEBI" id="CHEBI:30616"/>
    </ligand>
</feature>
<evidence type="ECO:0000256" key="3">
    <source>
        <dbReference type="ARBA" id="ARBA00022475"/>
    </source>
</evidence>
<dbReference type="SMART" id="SM00242">
    <property type="entry name" value="MYSc"/>
    <property type="match status" value="1"/>
</dbReference>
<evidence type="ECO:0000313" key="21">
    <source>
        <dbReference type="EMBL" id="KIJ96606.1"/>
    </source>
</evidence>
<feature type="transmembrane region" description="Helical" evidence="18">
    <location>
        <begin position="1655"/>
        <end position="1675"/>
    </location>
</feature>
<feature type="transmembrane region" description="Helical" evidence="18">
    <location>
        <begin position="1230"/>
        <end position="1252"/>
    </location>
</feature>
<dbReference type="Pfam" id="PF08766">
    <property type="entry name" value="DEK_C"/>
    <property type="match status" value="1"/>
</dbReference>
<evidence type="ECO:0000256" key="18">
    <source>
        <dbReference type="SAM" id="Phobius"/>
    </source>
</evidence>
<feature type="compositionally biased region" description="Acidic residues" evidence="17">
    <location>
        <begin position="619"/>
        <end position="628"/>
    </location>
</feature>
<dbReference type="PANTHER" id="PTHR22914">
    <property type="entry name" value="CHITIN SYNTHASE"/>
    <property type="match status" value="1"/>
</dbReference>
<dbReference type="PROSITE" id="PS51998">
    <property type="entry name" value="DEK_C"/>
    <property type="match status" value="1"/>
</dbReference>
<dbReference type="SUPFAM" id="SSF55856">
    <property type="entry name" value="Cytochrome b5-like heme/steroid binding domain"/>
    <property type="match status" value="1"/>
</dbReference>
<accession>A0A0C9XG07</accession>
<dbReference type="Pfam" id="PF00063">
    <property type="entry name" value="Myosin_head"/>
    <property type="match status" value="1"/>
</dbReference>
<feature type="transmembrane region" description="Helical" evidence="18">
    <location>
        <begin position="1628"/>
        <end position="1649"/>
    </location>
</feature>
<dbReference type="InterPro" id="IPR001609">
    <property type="entry name" value="Myosin_head_motor_dom-like"/>
</dbReference>
<feature type="region of interest" description="Disordered" evidence="17">
    <location>
        <begin position="772"/>
        <end position="825"/>
    </location>
</feature>
<reference evidence="22" key="2">
    <citation type="submission" date="2015-01" db="EMBL/GenBank/DDBJ databases">
        <title>Evolutionary Origins and Diversification of the Mycorrhizal Mutualists.</title>
        <authorList>
            <consortium name="DOE Joint Genome Institute"/>
            <consortium name="Mycorrhizal Genomics Consortium"/>
            <person name="Kohler A."/>
            <person name="Kuo A."/>
            <person name="Nagy L.G."/>
            <person name="Floudas D."/>
            <person name="Copeland A."/>
            <person name="Barry K.W."/>
            <person name="Cichocki N."/>
            <person name="Veneault-Fourrey C."/>
            <person name="LaButti K."/>
            <person name="Lindquist E.A."/>
            <person name="Lipzen A."/>
            <person name="Lundell T."/>
            <person name="Morin E."/>
            <person name="Murat C."/>
            <person name="Riley R."/>
            <person name="Ohm R."/>
            <person name="Sun H."/>
            <person name="Tunlid A."/>
            <person name="Henrissat B."/>
            <person name="Grigoriev I.V."/>
            <person name="Hibbett D.S."/>
            <person name="Martin F."/>
        </authorList>
    </citation>
    <scope>NUCLEOTIDE SEQUENCE [LARGE SCALE GENOMIC DNA]</scope>
    <source>
        <strain evidence="22">LaAM-08-1</strain>
    </source>
</reference>
<keyword evidence="11 18" id="KW-0472">Membrane</keyword>
<gene>
    <name evidence="21" type="ORF">K443DRAFT_10516</name>
</gene>
<evidence type="ECO:0000256" key="14">
    <source>
        <dbReference type="ARBA" id="ARBA00023203"/>
    </source>
</evidence>
<evidence type="ECO:0000256" key="15">
    <source>
        <dbReference type="ARBA" id="ARBA00048014"/>
    </source>
</evidence>
<dbReference type="OrthoDB" id="370884at2759"/>
<sequence>MNRHSTAAMNAHQRLEAATDLAGLTPISDDIIVACLRERFMTDNIYTNIGSSGVVALNPHKYVASNSDSMLYKYAAEYRDSSEHKEKLPPHVFQIANNAYYHMRRTTQDQCILFSGETGSGKSENRRLAIKSLLELSVSNPGKKGSKLATQLPAAEFVLETFGNARTLFNPNASRFGKYTELQFSDRGRLSGVKTLDYYLERNRVATVPSGERNFHIFYYLVAGASPEERQHLHLLDKSTYRYLGQRGTGVARPGRDEDAQRFDQLKIALKTIGFSKRHVAQTCQLIAAILHLGNLEFTVDRHRNEDAAVVRNTDLLEIVADFLGIQPAALEAALSYKTKLVKKELCTVFLDPDGASDNRDDLAKTLYSLLFAWLNEHINQRLCKDDFTSFIGLFDLPGPQNMSSRPNSLDQFCINFANERLQNWVQKRLFESHVNEYNLEGIARLVPQVPYFDNSECIRLLQNTPGGLIHIMDDQARRQPKKTDHTMVEAFQKRWGNHSSFKAGAVERSGFPSFTVNHYNGPVTYSSEGFLDRNLDAVNPDYVSLLRGATDGLEGTGSINPFVKGLFSTKAIATQAHPRNEDTIVAAQQAVKPMRAPSTRRKNTIKRMPTVKEGLAPDIEERDEEEGGPSGGPLTSSSPCVAGEFRAALDTLFETLDETQPWYIFCVNPNDSQLPNQLEGRSVKGQVKSTGLVEIAKRCTNMFEVNMTPEEFCERYSEGLEGGGVSEGDARELVDQARTAFGLGDRDLILGQHKVFLSQVAFHKFEDQLRSHDVEEQKRNRIRDQEAESGLDPRGLHDPYAPYRIPNDDLEPSPSPWGNGYQAGFNNSNQALPLVSNASPFQRSEFPANEAYDDYEENKSVRSEDFDGRSRFTSNRDESVSNFGSESYAPSRNMFQNTDKRGLMEKEALAGEIQEGETSEVLKESSARRRWVALCWMLTFWVPTPLLTYVGRMKRMDVRQAWREKLALNLLIWFICACAVFVIAVLGVVICPTEHVFSTSELASHSSILSPNNVYTSIRGEVFDLTTVAATHQRVVGVVPTKAILKYGGLSADNIFPVQVSALCDGTTGSVSPYVTLDSSNTTDPNSVYHDFRAFTNDSRPDWYFESMVVMRYTARVGFLGYTPREIRNMANAGRSAAIYNGLVYDVTNYLTSPPAVRTPAGTQAPSTDTNFMSGDVLNLFQVHAGTDITKRLNTLNIDRDVLARQKVCLRNLFTIGKVDNRQSPQCLFATYILLVLSVIMVSIIGFKFLASINFGSARAPEDHDKFVICQVPCYTEGDTSLRKTIDSLAQMKYDDKRKLLLVICDGMIVGSGNDRPTPRIVLDILGADPNLDPEPLSFMSLGEGAKQHNMGKVYSGLYECAGHVVPYLVVVKVGKPTERNRPGNRGKRDSQMLLMHFLNKVHFNSPMNPLELEMYHQIKNVIGVNPSFYEYLFMVDADTTVDPLSVNRLISAMIHDKKLLGVCGETELANAKQSLITMMQVYEYFISHHMAKAFESLFGSVTCLPGCFTLYRLRTPDTHKPLLISNQIIHDYSENRVDTLHMKNLLHLGEDRYLTTLLLKHFPLFKTQFIRDAHAYTVAPDDWKVLLSQRRRWINSTVHNLGELIFLEQLCGFCCFSMRFIVMIDLVSTLTQPVTVAYIVYLVYLVAGEGKSIPTLSLIMIAAIYGVQALVFVMRRKWDMIGWMLFYIIAIPAFSFFLPLYSFWRMDDFSWGQTRVVLGESGKKMIVHDEGKFDPRSIPLKSWNDYENELWDKESNHSIGSWVPQTKAKEAYADSRTASLYGRETYYEPQGRSFSPAPSQLGMYPPPGYQSGRNTPQSQFRPMSDIGHFHQPAPSRPATNYLDMPIPTTRSPDTFDLLPNLGGGGSGAPAGGGAPSDFELERSVQEIMRSADLNSVTKREIRRQLEEQFDMDLTSRKAAINAAIDRILLSQG</sequence>
<dbReference type="EC" id="2.4.1.16" evidence="2"/>
<feature type="region of interest" description="Disordered" evidence="17">
    <location>
        <begin position="848"/>
        <end position="889"/>
    </location>
</feature>
<comment type="subcellular location">
    <subcellularLocation>
        <location evidence="1">Cell membrane</location>
        <topology evidence="1">Multi-pass membrane protein</topology>
    </subcellularLocation>
</comment>
<evidence type="ECO:0000256" key="1">
    <source>
        <dbReference type="ARBA" id="ARBA00004651"/>
    </source>
</evidence>
<dbReference type="GO" id="GO:0031505">
    <property type="term" value="P:fungal-type cell wall organization"/>
    <property type="evidence" value="ECO:0007669"/>
    <property type="project" value="TreeGrafter"/>
</dbReference>
<evidence type="ECO:0000256" key="17">
    <source>
        <dbReference type="SAM" id="MobiDB-lite"/>
    </source>
</evidence>
<dbReference type="InterPro" id="IPR036961">
    <property type="entry name" value="Kinesin_motor_dom_sf"/>
</dbReference>
<feature type="transmembrane region" description="Helical" evidence="18">
    <location>
        <begin position="932"/>
        <end position="951"/>
    </location>
</feature>
<keyword evidence="8 16" id="KW-0067">ATP-binding</keyword>
<feature type="compositionally biased region" description="Basic and acidic residues" evidence="17">
    <location>
        <begin position="772"/>
        <end position="787"/>
    </location>
</feature>
<dbReference type="SUPFAM" id="SSF109715">
    <property type="entry name" value="DEK C-terminal domain"/>
    <property type="match status" value="1"/>
</dbReference>
<keyword evidence="3" id="KW-1003">Cell membrane</keyword>
<dbReference type="InterPro" id="IPR014876">
    <property type="entry name" value="DEK_C"/>
</dbReference>
<comment type="similarity">
    <text evidence="16">Belongs to the TRAFAC class myosin-kinesin ATPase superfamily. Myosin family.</text>
</comment>
<evidence type="ECO:0000256" key="12">
    <source>
        <dbReference type="ARBA" id="ARBA00023175"/>
    </source>
</evidence>
<keyword evidence="9 18" id="KW-1133">Transmembrane helix</keyword>
<evidence type="ECO:0000256" key="7">
    <source>
        <dbReference type="ARBA" id="ARBA00022741"/>
    </source>
</evidence>
<dbReference type="GO" id="GO:0003779">
    <property type="term" value="F:actin binding"/>
    <property type="evidence" value="ECO:0007669"/>
    <property type="project" value="UniProtKB-KW"/>
</dbReference>
<feature type="compositionally biased region" description="Basic and acidic residues" evidence="17">
    <location>
        <begin position="858"/>
        <end position="880"/>
    </location>
</feature>
<dbReference type="Gene3D" id="3.40.850.10">
    <property type="entry name" value="Kinesin motor domain"/>
    <property type="match status" value="1"/>
</dbReference>
<dbReference type="EMBL" id="KN838716">
    <property type="protein sequence ID" value="KIJ96606.1"/>
    <property type="molecule type" value="Genomic_DNA"/>
</dbReference>
<evidence type="ECO:0000256" key="5">
    <source>
        <dbReference type="ARBA" id="ARBA00022679"/>
    </source>
</evidence>
<dbReference type="InterPro" id="IPR029044">
    <property type="entry name" value="Nucleotide-diphossugar_trans"/>
</dbReference>
<feature type="transmembrane region" description="Helical" evidence="18">
    <location>
        <begin position="971"/>
        <end position="991"/>
    </location>
</feature>
<evidence type="ECO:0000256" key="8">
    <source>
        <dbReference type="ARBA" id="ARBA00022840"/>
    </source>
</evidence>
<dbReference type="InterPro" id="IPR004835">
    <property type="entry name" value="Chitin_synth"/>
</dbReference>
<dbReference type="Gene3D" id="1.10.10.820">
    <property type="match status" value="1"/>
</dbReference>
<dbReference type="PROSITE" id="PS51456">
    <property type="entry name" value="MYOSIN_MOTOR"/>
    <property type="match status" value="1"/>
</dbReference>
<dbReference type="InterPro" id="IPR027417">
    <property type="entry name" value="P-loop_NTPase"/>
</dbReference>
<dbReference type="GO" id="GO:0005524">
    <property type="term" value="F:ATP binding"/>
    <property type="evidence" value="ECO:0007669"/>
    <property type="project" value="UniProtKB-UniRule"/>
</dbReference>
<dbReference type="Proteomes" id="UP000054477">
    <property type="component" value="Unassembled WGS sequence"/>
</dbReference>
<feature type="region of interest" description="Disordered" evidence="17">
    <location>
        <begin position="610"/>
        <end position="640"/>
    </location>
</feature>